<dbReference type="Proteomes" id="UP001622594">
    <property type="component" value="Chromosome"/>
</dbReference>
<evidence type="ECO:0000256" key="1">
    <source>
        <dbReference type="SAM" id="MobiDB-lite"/>
    </source>
</evidence>
<gene>
    <name evidence="2" type="ORF">OG814_01145</name>
</gene>
<keyword evidence="3" id="KW-1185">Reference proteome</keyword>
<feature type="compositionally biased region" description="Basic and acidic residues" evidence="1">
    <location>
        <begin position="27"/>
        <end position="43"/>
    </location>
</feature>
<reference evidence="2 3" key="1">
    <citation type="submission" date="2022-10" db="EMBL/GenBank/DDBJ databases">
        <title>The complete genomes of actinobacterial strains from the NBC collection.</title>
        <authorList>
            <person name="Joergensen T.S."/>
            <person name="Alvarez Arevalo M."/>
            <person name="Sterndorff E.B."/>
            <person name="Faurdal D."/>
            <person name="Vuksanovic O."/>
            <person name="Mourched A.-S."/>
            <person name="Charusanti P."/>
            <person name="Shaw S."/>
            <person name="Blin K."/>
            <person name="Weber T."/>
        </authorList>
    </citation>
    <scope>NUCLEOTIDE SEQUENCE [LARGE SCALE GENOMIC DNA]</scope>
    <source>
        <strain evidence="2 3">NBC_00123</strain>
    </source>
</reference>
<dbReference type="RefSeq" id="WP_327166252.1">
    <property type="nucleotide sequence ID" value="NZ_CP108062.1"/>
</dbReference>
<name>A0ABZ1L194_9ACTN</name>
<feature type="region of interest" description="Disordered" evidence="1">
    <location>
        <begin position="1"/>
        <end position="55"/>
    </location>
</feature>
<evidence type="ECO:0000313" key="3">
    <source>
        <dbReference type="Proteomes" id="UP001622594"/>
    </source>
</evidence>
<evidence type="ECO:0000313" key="2">
    <source>
        <dbReference type="EMBL" id="WTR67967.1"/>
    </source>
</evidence>
<protein>
    <submittedName>
        <fullName evidence="2">Uncharacterized protein</fullName>
    </submittedName>
</protein>
<accession>A0ABZ1L194</accession>
<organism evidence="2 3">
    <name type="scientific">Streptomyces zaomyceticus</name>
    <dbReference type="NCBI Taxonomy" id="68286"/>
    <lineage>
        <taxon>Bacteria</taxon>
        <taxon>Bacillati</taxon>
        <taxon>Actinomycetota</taxon>
        <taxon>Actinomycetes</taxon>
        <taxon>Kitasatosporales</taxon>
        <taxon>Streptomycetaceae</taxon>
        <taxon>Streptomyces</taxon>
    </lineage>
</organism>
<dbReference type="EMBL" id="CP108188">
    <property type="protein sequence ID" value="WTR67967.1"/>
    <property type="molecule type" value="Genomic_DNA"/>
</dbReference>
<proteinExistence type="predicted"/>
<sequence>MIEPLARPRSLNKAPIQQRGAPAARLPRHEADHGDETDGRADQGRGTVQPRAGAG</sequence>